<name>R7Z5J7_CONA1</name>
<gene>
    <name evidence="2" type="ORF">W97_08449</name>
</gene>
<accession>R7Z5J7</accession>
<feature type="region of interest" description="Disordered" evidence="1">
    <location>
        <begin position="44"/>
        <end position="105"/>
    </location>
</feature>
<dbReference type="GeneID" id="19905760"/>
<sequence length="105" mass="10761">MSGKQVAKQDTQAGRQVEEQESHASAQAQAGLNLNILGALSGALSSRSKRTSETHDDGSSASTEESAHAARANGVGAGNFSAVGSGKAEAGQRRMKEVDHLGIQE</sequence>
<dbReference type="Proteomes" id="UP000016924">
    <property type="component" value="Unassembled WGS sequence"/>
</dbReference>
<feature type="compositionally biased region" description="Low complexity" evidence="1">
    <location>
        <begin position="59"/>
        <end position="72"/>
    </location>
</feature>
<organism evidence="2 3">
    <name type="scientific">Coniosporium apollinis (strain CBS 100218)</name>
    <name type="common">Rock-inhabiting black yeast</name>
    <dbReference type="NCBI Taxonomy" id="1168221"/>
    <lineage>
        <taxon>Eukaryota</taxon>
        <taxon>Fungi</taxon>
        <taxon>Dikarya</taxon>
        <taxon>Ascomycota</taxon>
        <taxon>Pezizomycotina</taxon>
        <taxon>Dothideomycetes</taxon>
        <taxon>Dothideomycetes incertae sedis</taxon>
        <taxon>Coniosporium</taxon>
    </lineage>
</organism>
<dbReference type="AlphaFoldDB" id="R7Z5J7"/>
<protein>
    <recommendedName>
        <fullName evidence="4">SMP domain-containing protein</fullName>
    </recommendedName>
</protein>
<dbReference type="EMBL" id="JH767610">
    <property type="protein sequence ID" value="EON69289.1"/>
    <property type="molecule type" value="Genomic_DNA"/>
</dbReference>
<keyword evidence="3" id="KW-1185">Reference proteome</keyword>
<dbReference type="OrthoDB" id="10443282at2759"/>
<evidence type="ECO:0000256" key="1">
    <source>
        <dbReference type="SAM" id="MobiDB-lite"/>
    </source>
</evidence>
<feature type="compositionally biased region" description="Basic and acidic residues" evidence="1">
    <location>
        <begin position="90"/>
        <end position="105"/>
    </location>
</feature>
<reference evidence="3" key="1">
    <citation type="submission" date="2012-06" db="EMBL/GenBank/DDBJ databases">
        <title>The genome sequence of Coniosporium apollinis CBS 100218.</title>
        <authorList>
            <consortium name="The Broad Institute Genome Sequencing Platform"/>
            <person name="Cuomo C."/>
            <person name="Gorbushina A."/>
            <person name="Noack S."/>
            <person name="Walker B."/>
            <person name="Young S.K."/>
            <person name="Zeng Q."/>
            <person name="Gargeya S."/>
            <person name="Fitzgerald M."/>
            <person name="Haas B."/>
            <person name="Abouelleil A."/>
            <person name="Alvarado L."/>
            <person name="Arachchi H.M."/>
            <person name="Berlin A.M."/>
            <person name="Chapman S.B."/>
            <person name="Goldberg J."/>
            <person name="Griggs A."/>
            <person name="Gujja S."/>
            <person name="Hansen M."/>
            <person name="Howarth C."/>
            <person name="Imamovic A."/>
            <person name="Larimer J."/>
            <person name="McCowan C."/>
            <person name="Montmayeur A."/>
            <person name="Murphy C."/>
            <person name="Neiman D."/>
            <person name="Pearson M."/>
            <person name="Priest M."/>
            <person name="Roberts A."/>
            <person name="Saif S."/>
            <person name="Shea T."/>
            <person name="Sisk P."/>
            <person name="Sykes S."/>
            <person name="Wortman J."/>
            <person name="Nusbaum C."/>
            <person name="Birren B."/>
        </authorList>
    </citation>
    <scope>NUCLEOTIDE SEQUENCE [LARGE SCALE GENOMIC DNA]</scope>
    <source>
        <strain evidence="3">CBS 100218</strain>
    </source>
</reference>
<feature type="region of interest" description="Disordered" evidence="1">
    <location>
        <begin position="1"/>
        <end position="29"/>
    </location>
</feature>
<dbReference type="HOGENOM" id="CLU_152670_0_0_1"/>
<dbReference type="RefSeq" id="XP_007784606.1">
    <property type="nucleotide sequence ID" value="XM_007786416.1"/>
</dbReference>
<evidence type="ECO:0000313" key="2">
    <source>
        <dbReference type="EMBL" id="EON69289.1"/>
    </source>
</evidence>
<evidence type="ECO:0008006" key="4">
    <source>
        <dbReference type="Google" id="ProtNLM"/>
    </source>
</evidence>
<evidence type="ECO:0000313" key="3">
    <source>
        <dbReference type="Proteomes" id="UP000016924"/>
    </source>
</evidence>
<proteinExistence type="predicted"/>
<dbReference type="OMA" id="VTHEESH"/>
<dbReference type="eggNOG" id="ENOG502T15U">
    <property type="taxonomic scope" value="Eukaryota"/>
</dbReference>